<evidence type="ECO:0000256" key="4">
    <source>
        <dbReference type="ARBA" id="ARBA00022741"/>
    </source>
</evidence>
<keyword evidence="12" id="KW-1185">Reference proteome</keyword>
<evidence type="ECO:0000313" key="12">
    <source>
        <dbReference type="Proteomes" id="UP001362999"/>
    </source>
</evidence>
<dbReference type="PROSITE" id="PS50011">
    <property type="entry name" value="PROTEIN_KINASE_DOM"/>
    <property type="match status" value="1"/>
</dbReference>
<organism evidence="11 12">
    <name type="scientific">Favolaschia claudopus</name>
    <dbReference type="NCBI Taxonomy" id="2862362"/>
    <lineage>
        <taxon>Eukaryota</taxon>
        <taxon>Fungi</taxon>
        <taxon>Dikarya</taxon>
        <taxon>Basidiomycota</taxon>
        <taxon>Agaricomycotina</taxon>
        <taxon>Agaricomycetes</taxon>
        <taxon>Agaricomycetidae</taxon>
        <taxon>Agaricales</taxon>
        <taxon>Marasmiineae</taxon>
        <taxon>Mycenaceae</taxon>
        <taxon>Favolaschia</taxon>
    </lineage>
</organism>
<sequence length="455" mass="50426">MLASPVDKSCSPKESFGPLSPESFPVAIRSRKSTQKPGSDKHVLVCITNAPIPFPTPSKQKFPGRISVTMPPHKSFKSTRRASDVPFPGRSAPGPFLFLRRVQSGSYGEAIAVCELDGQWLQGAPGRVLCMKVFNKSTSLLRGLLPGIVQEVLSYRMMTRAHARTDNEGGAFVMSLEASLQDENRLFFVMELMDCDLLAVLNGHRFPRQANARRWICQIALGLSFIHASGVIHRDLKPENLLLDAAGTIRISDFGSAHTEKTWDALDPTKVYAHEVTGTYAYMAPEMLCNRKKSKSQIKMYGLAVDYWSLGCVGFELLSDEGECLFDTEEELQKYQTWPETANATYLSFAGLSEDAESLLSGLLNVDPLQRFGIAALREHPYFQNDSGVSEFSSTSAPPVCHPGKTQHSYGFVPEEPDLVEGHRNLFTVCLDPPEDDETFEHFGWINPKGIWGTV</sequence>
<dbReference type="InterPro" id="IPR008271">
    <property type="entry name" value="Ser/Thr_kinase_AS"/>
</dbReference>
<dbReference type="Gene3D" id="3.30.200.20">
    <property type="entry name" value="Phosphorylase Kinase, domain 1"/>
    <property type="match status" value="1"/>
</dbReference>
<keyword evidence="3" id="KW-0808">Transferase</keyword>
<evidence type="ECO:0000256" key="1">
    <source>
        <dbReference type="ARBA" id="ARBA00012513"/>
    </source>
</evidence>
<feature type="domain" description="Protein kinase" evidence="10">
    <location>
        <begin position="96"/>
        <end position="383"/>
    </location>
</feature>
<dbReference type="Gene3D" id="1.10.510.10">
    <property type="entry name" value="Transferase(Phosphotransferase) domain 1"/>
    <property type="match status" value="1"/>
</dbReference>
<dbReference type="Proteomes" id="UP001362999">
    <property type="component" value="Unassembled WGS sequence"/>
</dbReference>
<evidence type="ECO:0000256" key="9">
    <source>
        <dbReference type="SAM" id="MobiDB-lite"/>
    </source>
</evidence>
<keyword evidence="6" id="KW-0067">ATP-binding</keyword>
<dbReference type="SMART" id="SM00220">
    <property type="entry name" value="S_TKc"/>
    <property type="match status" value="1"/>
</dbReference>
<name>A0AAW0B2H5_9AGAR</name>
<evidence type="ECO:0000313" key="11">
    <source>
        <dbReference type="EMBL" id="KAK7019897.1"/>
    </source>
</evidence>
<keyword evidence="5 11" id="KW-0418">Kinase</keyword>
<dbReference type="GO" id="GO:0005524">
    <property type="term" value="F:ATP binding"/>
    <property type="evidence" value="ECO:0007669"/>
    <property type="project" value="UniProtKB-KW"/>
</dbReference>
<dbReference type="Pfam" id="PF00069">
    <property type="entry name" value="Pkinase"/>
    <property type="match status" value="1"/>
</dbReference>
<evidence type="ECO:0000256" key="2">
    <source>
        <dbReference type="ARBA" id="ARBA00022527"/>
    </source>
</evidence>
<evidence type="ECO:0000256" key="5">
    <source>
        <dbReference type="ARBA" id="ARBA00022777"/>
    </source>
</evidence>
<dbReference type="AlphaFoldDB" id="A0AAW0B2H5"/>
<evidence type="ECO:0000256" key="8">
    <source>
        <dbReference type="ARBA" id="ARBA00048679"/>
    </source>
</evidence>
<keyword evidence="2" id="KW-0723">Serine/threonine-protein kinase</keyword>
<proteinExistence type="predicted"/>
<evidence type="ECO:0000256" key="7">
    <source>
        <dbReference type="ARBA" id="ARBA00047899"/>
    </source>
</evidence>
<dbReference type="EC" id="2.7.11.1" evidence="1"/>
<evidence type="ECO:0000259" key="10">
    <source>
        <dbReference type="PROSITE" id="PS50011"/>
    </source>
</evidence>
<dbReference type="EMBL" id="JAWWNJ010000042">
    <property type="protein sequence ID" value="KAK7019897.1"/>
    <property type="molecule type" value="Genomic_DNA"/>
</dbReference>
<dbReference type="PANTHER" id="PTHR24356">
    <property type="entry name" value="SERINE/THREONINE-PROTEIN KINASE"/>
    <property type="match status" value="1"/>
</dbReference>
<comment type="catalytic activity">
    <reaction evidence="8">
        <text>L-seryl-[protein] + ATP = O-phospho-L-seryl-[protein] + ADP + H(+)</text>
        <dbReference type="Rhea" id="RHEA:17989"/>
        <dbReference type="Rhea" id="RHEA-COMP:9863"/>
        <dbReference type="Rhea" id="RHEA-COMP:11604"/>
        <dbReference type="ChEBI" id="CHEBI:15378"/>
        <dbReference type="ChEBI" id="CHEBI:29999"/>
        <dbReference type="ChEBI" id="CHEBI:30616"/>
        <dbReference type="ChEBI" id="CHEBI:83421"/>
        <dbReference type="ChEBI" id="CHEBI:456216"/>
        <dbReference type="EC" id="2.7.11.1"/>
    </reaction>
</comment>
<reference evidence="11 12" key="1">
    <citation type="journal article" date="2024" name="J Genomics">
        <title>Draft genome sequencing and assembly of Favolaschia claudopus CIRM-BRFM 2984 isolated from oak limbs.</title>
        <authorList>
            <person name="Navarro D."/>
            <person name="Drula E."/>
            <person name="Chaduli D."/>
            <person name="Cazenave R."/>
            <person name="Ahrendt S."/>
            <person name="Wang J."/>
            <person name="Lipzen A."/>
            <person name="Daum C."/>
            <person name="Barry K."/>
            <person name="Grigoriev I.V."/>
            <person name="Favel A."/>
            <person name="Rosso M.N."/>
            <person name="Martin F."/>
        </authorList>
    </citation>
    <scope>NUCLEOTIDE SEQUENCE [LARGE SCALE GENOMIC DNA]</scope>
    <source>
        <strain evidence="11 12">CIRM-BRFM 2984</strain>
    </source>
</reference>
<dbReference type="PANTHER" id="PTHR24356:SF1">
    <property type="entry name" value="SERINE_THREONINE-PROTEIN KINASE GREATWALL"/>
    <property type="match status" value="1"/>
</dbReference>
<gene>
    <name evidence="11" type="ORF">R3P38DRAFT_2970971</name>
</gene>
<evidence type="ECO:0000256" key="6">
    <source>
        <dbReference type="ARBA" id="ARBA00022840"/>
    </source>
</evidence>
<comment type="catalytic activity">
    <reaction evidence="7">
        <text>L-threonyl-[protein] + ATP = O-phospho-L-threonyl-[protein] + ADP + H(+)</text>
        <dbReference type="Rhea" id="RHEA:46608"/>
        <dbReference type="Rhea" id="RHEA-COMP:11060"/>
        <dbReference type="Rhea" id="RHEA-COMP:11605"/>
        <dbReference type="ChEBI" id="CHEBI:15378"/>
        <dbReference type="ChEBI" id="CHEBI:30013"/>
        <dbReference type="ChEBI" id="CHEBI:30616"/>
        <dbReference type="ChEBI" id="CHEBI:61977"/>
        <dbReference type="ChEBI" id="CHEBI:456216"/>
        <dbReference type="EC" id="2.7.11.1"/>
    </reaction>
</comment>
<accession>A0AAW0B2H5</accession>
<keyword evidence="4" id="KW-0547">Nucleotide-binding</keyword>
<dbReference type="InterPro" id="IPR000719">
    <property type="entry name" value="Prot_kinase_dom"/>
</dbReference>
<dbReference type="PROSITE" id="PS00108">
    <property type="entry name" value="PROTEIN_KINASE_ST"/>
    <property type="match status" value="1"/>
</dbReference>
<evidence type="ECO:0000256" key="3">
    <source>
        <dbReference type="ARBA" id="ARBA00022679"/>
    </source>
</evidence>
<dbReference type="InterPro" id="IPR011009">
    <property type="entry name" value="Kinase-like_dom_sf"/>
</dbReference>
<feature type="region of interest" description="Disordered" evidence="9">
    <location>
        <begin position="1"/>
        <end position="40"/>
    </location>
</feature>
<dbReference type="InterPro" id="IPR050236">
    <property type="entry name" value="Ser_Thr_kinase_AGC"/>
</dbReference>
<comment type="caution">
    <text evidence="11">The sequence shown here is derived from an EMBL/GenBank/DDBJ whole genome shotgun (WGS) entry which is preliminary data.</text>
</comment>
<dbReference type="SUPFAM" id="SSF56112">
    <property type="entry name" value="Protein kinase-like (PK-like)"/>
    <property type="match status" value="1"/>
</dbReference>
<protein>
    <recommendedName>
        <fullName evidence="1">non-specific serine/threonine protein kinase</fullName>
        <ecNumber evidence="1">2.7.11.1</ecNumber>
    </recommendedName>
</protein>
<dbReference type="GO" id="GO:0004674">
    <property type="term" value="F:protein serine/threonine kinase activity"/>
    <property type="evidence" value="ECO:0007669"/>
    <property type="project" value="UniProtKB-KW"/>
</dbReference>